<feature type="domain" description="Cupin type-2" evidence="4">
    <location>
        <begin position="301"/>
        <end position="367"/>
    </location>
</feature>
<gene>
    <name evidence="6" type="ORF">AB6713_19105</name>
</gene>
<evidence type="ECO:0000259" key="5">
    <source>
        <dbReference type="Pfam" id="PF13472"/>
    </source>
</evidence>
<accession>A0ABV4HVB1</accession>
<dbReference type="InterPro" id="IPR011051">
    <property type="entry name" value="RmlC_Cupin_sf"/>
</dbReference>
<feature type="signal peptide" evidence="3">
    <location>
        <begin position="1"/>
        <end position="18"/>
    </location>
</feature>
<comment type="similarity">
    <text evidence="1">Belongs to the 'GDSL' lipolytic enzyme family.</text>
</comment>
<evidence type="ECO:0000259" key="4">
    <source>
        <dbReference type="Pfam" id="PF07883"/>
    </source>
</evidence>
<feature type="chain" id="PRO_5046122399" evidence="3">
    <location>
        <begin position="19"/>
        <end position="381"/>
    </location>
</feature>
<dbReference type="CDD" id="cd01821">
    <property type="entry name" value="Rhamnogalacturan_acetylesterase_like"/>
    <property type="match status" value="1"/>
</dbReference>
<dbReference type="InterPro" id="IPR036514">
    <property type="entry name" value="SGNH_hydro_sf"/>
</dbReference>
<comment type="caution">
    <text evidence="6">The sequence shown here is derived from an EMBL/GenBank/DDBJ whole genome shotgun (WGS) entry which is preliminary data.</text>
</comment>
<name>A0ABV4HVB1_9GAMM</name>
<dbReference type="CDD" id="cd02221">
    <property type="entry name" value="cupin_TM1287-like"/>
    <property type="match status" value="1"/>
</dbReference>
<dbReference type="InterPro" id="IPR037459">
    <property type="entry name" value="RhgT-like"/>
</dbReference>
<keyword evidence="7" id="KW-1185">Reference proteome</keyword>
<evidence type="ECO:0000313" key="7">
    <source>
        <dbReference type="Proteomes" id="UP001566331"/>
    </source>
</evidence>
<dbReference type="Gene3D" id="3.40.50.1110">
    <property type="entry name" value="SGNH hydrolase"/>
    <property type="match status" value="1"/>
</dbReference>
<evidence type="ECO:0000256" key="2">
    <source>
        <dbReference type="ARBA" id="ARBA00022801"/>
    </source>
</evidence>
<dbReference type="Proteomes" id="UP001566331">
    <property type="component" value="Unassembled WGS sequence"/>
</dbReference>
<evidence type="ECO:0000313" key="6">
    <source>
        <dbReference type="EMBL" id="MEZ0476697.1"/>
    </source>
</evidence>
<reference evidence="6 7" key="1">
    <citation type="submission" date="2024-07" db="EMBL/GenBank/DDBJ databases">
        <title>Luteimonas salilacus sp. nov., isolated from the shore soil of Salt Lake in Tibet of China.</title>
        <authorList>
            <person name="Zhang X."/>
            <person name="Li A."/>
        </authorList>
    </citation>
    <scope>NUCLEOTIDE SEQUENCE [LARGE SCALE GENOMIC DNA]</scope>
    <source>
        <strain evidence="6 7">B3-2-R+30</strain>
    </source>
</reference>
<keyword evidence="2" id="KW-0378">Hydrolase</keyword>
<keyword evidence="3" id="KW-0732">Signal</keyword>
<dbReference type="Gene3D" id="2.60.120.10">
    <property type="entry name" value="Jelly Rolls"/>
    <property type="match status" value="1"/>
</dbReference>
<evidence type="ECO:0000256" key="3">
    <source>
        <dbReference type="SAM" id="SignalP"/>
    </source>
</evidence>
<feature type="domain" description="SGNH hydrolase-type esterase" evidence="5">
    <location>
        <begin position="25"/>
        <end position="213"/>
    </location>
</feature>
<evidence type="ECO:0000256" key="1">
    <source>
        <dbReference type="ARBA" id="ARBA00008668"/>
    </source>
</evidence>
<dbReference type="SUPFAM" id="SSF51182">
    <property type="entry name" value="RmlC-like cupins"/>
    <property type="match status" value="1"/>
</dbReference>
<organism evidence="6 7">
    <name type="scientific">Luteimonas salinilitoris</name>
    <dbReference type="NCBI Taxonomy" id="3237697"/>
    <lineage>
        <taxon>Bacteria</taxon>
        <taxon>Pseudomonadati</taxon>
        <taxon>Pseudomonadota</taxon>
        <taxon>Gammaproteobacteria</taxon>
        <taxon>Lysobacterales</taxon>
        <taxon>Lysobacteraceae</taxon>
        <taxon>Luteimonas</taxon>
    </lineage>
</organism>
<dbReference type="PANTHER" id="PTHR43695">
    <property type="entry name" value="PUTATIVE (AFU_ORTHOLOGUE AFUA_2G17250)-RELATED"/>
    <property type="match status" value="1"/>
</dbReference>
<sequence length="381" mass="41563">MGCLLCSIVAFAAWGAHAAPKRVFVVGDSTASEYGPERAPRNGWGQVLQTFLDPDAFEVRNHAKSGRSARSFIEEEWFAPIEDELAAGDVLLIQFGHNDAKFEDPSRYNEPEQAFPQWLMRYVALARERDATPVLITPVARRKFDHGQLLDTHGLYAQAVRELARREQIALIDLTAASTDWLRALGDEASKPYYMHVPEQGQADDTHFSRAGATLVACLVVREWKALDPALGQHVVRDTDCGAPADARALRAAQAHPSRVLRANDVPTVEQPGPHGGPGPTTAWPYFADAEALPFAFRKRVLHPGAGIGLHPHDKDEIYYVLSGRGVFVLDGEAHEVGPGDAMLTRPGSTHALQQAGDADLEILIVYPNKAAPPPSGRESP</sequence>
<dbReference type="Pfam" id="PF13472">
    <property type="entry name" value="Lipase_GDSL_2"/>
    <property type="match status" value="1"/>
</dbReference>
<protein>
    <submittedName>
        <fullName evidence="6">Cupin domain-containing protein</fullName>
    </submittedName>
</protein>
<proteinExistence type="inferred from homology"/>
<dbReference type="PANTHER" id="PTHR43695:SF1">
    <property type="entry name" value="RHAMNOGALACTURONAN ACETYLESTERASE"/>
    <property type="match status" value="1"/>
</dbReference>
<dbReference type="InterPro" id="IPR013096">
    <property type="entry name" value="Cupin_2"/>
</dbReference>
<dbReference type="InterPro" id="IPR013830">
    <property type="entry name" value="SGNH_hydro"/>
</dbReference>
<dbReference type="SUPFAM" id="SSF52266">
    <property type="entry name" value="SGNH hydrolase"/>
    <property type="match status" value="1"/>
</dbReference>
<dbReference type="EMBL" id="JBFWIC010000046">
    <property type="protein sequence ID" value="MEZ0476697.1"/>
    <property type="molecule type" value="Genomic_DNA"/>
</dbReference>
<dbReference type="Pfam" id="PF07883">
    <property type="entry name" value="Cupin_2"/>
    <property type="match status" value="1"/>
</dbReference>
<dbReference type="InterPro" id="IPR014710">
    <property type="entry name" value="RmlC-like_jellyroll"/>
</dbReference>